<dbReference type="PANTHER" id="PTHR38100:SF1">
    <property type="entry name" value="HIGH FREQUENCY LYSOGENIZATION PROTEIN HFLD"/>
    <property type="match status" value="1"/>
</dbReference>
<dbReference type="NCBIfam" id="NF001246">
    <property type="entry name" value="PRK00218.1-2"/>
    <property type="match status" value="1"/>
</dbReference>
<dbReference type="NCBIfam" id="NF001248">
    <property type="entry name" value="PRK00218.1-4"/>
    <property type="match status" value="1"/>
</dbReference>
<organism evidence="5 6">
    <name type="scientific">Thalassotalea agarivorans</name>
    <name type="common">Thalassomonas agarivorans</name>
    <dbReference type="NCBI Taxonomy" id="349064"/>
    <lineage>
        <taxon>Bacteria</taxon>
        <taxon>Pseudomonadati</taxon>
        <taxon>Pseudomonadota</taxon>
        <taxon>Gammaproteobacteria</taxon>
        <taxon>Alteromonadales</taxon>
        <taxon>Colwelliaceae</taxon>
        <taxon>Thalassotalea</taxon>
    </lineage>
</organism>
<dbReference type="SUPFAM" id="SSF101322">
    <property type="entry name" value="YcfC-like"/>
    <property type="match status" value="1"/>
</dbReference>
<dbReference type="GO" id="GO:0005737">
    <property type="term" value="C:cytoplasm"/>
    <property type="evidence" value="ECO:0007669"/>
    <property type="project" value="UniProtKB-SubCell"/>
</dbReference>
<dbReference type="EMBL" id="FOHK01000006">
    <property type="protein sequence ID" value="SET29303.1"/>
    <property type="molecule type" value="Genomic_DNA"/>
</dbReference>
<dbReference type="InterPro" id="IPR007451">
    <property type="entry name" value="HflD"/>
</dbReference>
<evidence type="ECO:0000313" key="5">
    <source>
        <dbReference type="EMBL" id="SET29303.1"/>
    </source>
</evidence>
<sequence length="205" mass="22682">MKLQHQVFTFAAICQSAKLVQQVARVGTIDQPSLELMLKSIMETSPENPLAVYGSDMHNLTLGLQVVIEQLGTESKSKETEIARYIMSLIALERKLNKNPKALATLGERIAQCERQLAHFDITDETLVASLASIYSDVISPLSAPIQVLGNPELLKQPSNQYKIRALLLAGLRAAVLWRQLGGKRRNILFSRAKMVACAEELLTN</sequence>
<dbReference type="AlphaFoldDB" id="A0A1I0DB23"/>
<dbReference type="Proteomes" id="UP000199308">
    <property type="component" value="Unassembled WGS sequence"/>
</dbReference>
<dbReference type="Gene3D" id="1.10.3890.10">
    <property type="entry name" value="HflD-like"/>
    <property type="match status" value="1"/>
</dbReference>
<keyword evidence="3 4" id="KW-0472">Membrane</keyword>
<accession>A0A1I0DB23</accession>
<keyword evidence="1 4" id="KW-1003">Cell membrane</keyword>
<keyword evidence="2 4" id="KW-0963">Cytoplasm</keyword>
<evidence type="ECO:0000256" key="2">
    <source>
        <dbReference type="ARBA" id="ARBA00022490"/>
    </source>
</evidence>
<evidence type="ECO:0000256" key="4">
    <source>
        <dbReference type="HAMAP-Rule" id="MF_00695"/>
    </source>
</evidence>
<dbReference type="InterPro" id="IPR035932">
    <property type="entry name" value="HflD-like_sf"/>
</dbReference>
<protein>
    <recommendedName>
        <fullName evidence="4">High frequency lysogenization protein HflD homolog</fullName>
    </recommendedName>
</protein>
<dbReference type="Pfam" id="PF04356">
    <property type="entry name" value="DUF489"/>
    <property type="match status" value="1"/>
</dbReference>
<evidence type="ECO:0000256" key="3">
    <source>
        <dbReference type="ARBA" id="ARBA00023136"/>
    </source>
</evidence>
<dbReference type="PANTHER" id="PTHR38100">
    <property type="entry name" value="HIGH FREQUENCY LYSOGENIZATION PROTEIN HFLD"/>
    <property type="match status" value="1"/>
</dbReference>
<evidence type="ECO:0000256" key="1">
    <source>
        <dbReference type="ARBA" id="ARBA00022475"/>
    </source>
</evidence>
<name>A0A1I0DB23_THASX</name>
<dbReference type="GO" id="GO:0005886">
    <property type="term" value="C:plasma membrane"/>
    <property type="evidence" value="ECO:0007669"/>
    <property type="project" value="UniProtKB-SubCell"/>
</dbReference>
<reference evidence="5 6" key="1">
    <citation type="submission" date="2016-10" db="EMBL/GenBank/DDBJ databases">
        <authorList>
            <person name="de Groot N.N."/>
        </authorList>
    </citation>
    <scope>NUCLEOTIDE SEQUENCE [LARGE SCALE GENOMIC DNA]</scope>
    <source>
        <strain evidence="5 6">DSM 19706</strain>
    </source>
</reference>
<comment type="similarity">
    <text evidence="4">Belongs to the HflD family.</text>
</comment>
<dbReference type="STRING" id="349064.SAMN05660429_01439"/>
<keyword evidence="6" id="KW-1185">Reference proteome</keyword>
<comment type="subcellular location">
    <subcellularLocation>
        <location evidence="4">Cytoplasm</location>
    </subcellularLocation>
    <subcellularLocation>
        <location evidence="4">Cell membrane</location>
        <topology evidence="4">Peripheral membrane protein</topology>
        <orientation evidence="4">Cytoplasmic side</orientation>
    </subcellularLocation>
</comment>
<dbReference type="OrthoDB" id="9788031at2"/>
<dbReference type="HAMAP" id="MF_00695">
    <property type="entry name" value="HflD_protein"/>
    <property type="match status" value="1"/>
</dbReference>
<dbReference type="RefSeq" id="WP_093328839.1">
    <property type="nucleotide sequence ID" value="NZ_AP027363.1"/>
</dbReference>
<gene>
    <name evidence="4" type="primary">hflD</name>
    <name evidence="5" type="ORF">SAMN05660429_01439</name>
</gene>
<proteinExistence type="inferred from homology"/>
<evidence type="ECO:0000313" key="6">
    <source>
        <dbReference type="Proteomes" id="UP000199308"/>
    </source>
</evidence>